<dbReference type="VEuPathDB" id="VectorBase:AFUN001424"/>
<feature type="region of interest" description="Disordered" evidence="1">
    <location>
        <begin position="28"/>
        <end position="54"/>
    </location>
</feature>
<organism evidence="2">
    <name type="scientific">Anopheles funestus</name>
    <name type="common">African malaria mosquito</name>
    <dbReference type="NCBI Taxonomy" id="62324"/>
    <lineage>
        <taxon>Eukaryota</taxon>
        <taxon>Metazoa</taxon>
        <taxon>Ecdysozoa</taxon>
        <taxon>Arthropoda</taxon>
        <taxon>Hexapoda</taxon>
        <taxon>Insecta</taxon>
        <taxon>Pterygota</taxon>
        <taxon>Neoptera</taxon>
        <taxon>Endopterygota</taxon>
        <taxon>Diptera</taxon>
        <taxon>Nematocera</taxon>
        <taxon>Culicoidea</taxon>
        <taxon>Culicidae</taxon>
        <taxon>Anophelinae</taxon>
        <taxon>Anopheles</taxon>
    </lineage>
</organism>
<evidence type="ECO:0000313" key="2">
    <source>
        <dbReference type="EnsemblMetazoa" id="AFUN001424-PA"/>
    </source>
</evidence>
<protein>
    <submittedName>
        <fullName evidence="2">Uncharacterized protein</fullName>
    </submittedName>
</protein>
<dbReference type="STRING" id="62324.A0A182R5I1"/>
<dbReference type="AlphaFoldDB" id="A0A182R5I1"/>
<evidence type="ECO:0000256" key="1">
    <source>
        <dbReference type="SAM" id="MobiDB-lite"/>
    </source>
</evidence>
<accession>A0A182R5I1</accession>
<feature type="compositionally biased region" description="Polar residues" evidence="1">
    <location>
        <begin position="29"/>
        <end position="47"/>
    </location>
</feature>
<name>A0A182R5I1_ANOFN</name>
<reference evidence="2" key="1">
    <citation type="submission" date="2020-05" db="UniProtKB">
        <authorList>
            <consortium name="EnsemblMetazoa"/>
        </authorList>
    </citation>
    <scope>IDENTIFICATION</scope>
    <source>
        <strain evidence="2">FUMOZ</strain>
    </source>
</reference>
<dbReference type="VEuPathDB" id="VectorBase:AFUN2_013718"/>
<sequence>MSARKLRKTGSLYKIAATNDANLERELSGISSRANPRNSSEISNSVDPNHDSEIVTSDLPNESVQDTTHQTHHALNGLLEILREKTEFSFPKDARTLLQTPKGGQQIVPIAGGEFWYQGIKTCLLNYFGCFQPTSTTFSLNISIDGLPLHKSSRTEFWPILINIHEKPKIPCMVVGIFSESSKPRSKEAFSRPLVTELTNLTEHGIIIAGKLIQIRVRAFIADSPARAFIKGTASYNAKAGCLKCTVRGQSDELVRVVYFPYGDAAPRTDENSRNFLCGAHQIEPTPVYDLPQFDLIKQVSVSDQLHLSDLGVTRKLLMIWIIGKHRTNCTKWSNQECVAISSIIKKIKHVHRKLRGLDHLTRWKGTEFTTFCDIIVPEYWQQAGNFF</sequence>
<dbReference type="EnsemblMetazoa" id="AFUN001424-RA">
    <property type="protein sequence ID" value="AFUN001424-PA"/>
    <property type="gene ID" value="AFUN001424"/>
</dbReference>
<dbReference type="PANTHER" id="PTHR33053:SF9">
    <property type="entry name" value="AGAP000105-PA"/>
    <property type="match status" value="1"/>
</dbReference>
<dbReference type="PANTHER" id="PTHR33053">
    <property type="entry name" value="PROTEIN, PUTATIVE-RELATED"/>
    <property type="match status" value="1"/>
</dbReference>
<proteinExistence type="predicted"/>